<feature type="binding site" description="axial binding residue" evidence="9">
    <location>
        <position position="484"/>
    </location>
    <ligand>
        <name>heme</name>
        <dbReference type="ChEBI" id="CHEBI:30413"/>
    </ligand>
    <ligandPart>
        <name>Fe</name>
        <dbReference type="ChEBI" id="CHEBI:18248"/>
    </ligandPart>
</feature>
<proteinExistence type="inferred from homology"/>
<name>A0A8H6E018_COCSA</name>
<evidence type="ECO:0000256" key="3">
    <source>
        <dbReference type="ARBA" id="ARBA00010617"/>
    </source>
</evidence>
<dbReference type="GO" id="GO:0004497">
    <property type="term" value="F:monooxygenase activity"/>
    <property type="evidence" value="ECO:0007669"/>
    <property type="project" value="UniProtKB-KW"/>
</dbReference>
<gene>
    <name evidence="11" type="ORF">GGP41_007149</name>
</gene>
<comment type="pathway">
    <text evidence="2">Mycotoxin biosynthesis.</text>
</comment>
<keyword evidence="8 10" id="KW-0503">Monooxygenase</keyword>
<evidence type="ECO:0000256" key="8">
    <source>
        <dbReference type="ARBA" id="ARBA00023033"/>
    </source>
</evidence>
<evidence type="ECO:0000256" key="1">
    <source>
        <dbReference type="ARBA" id="ARBA00001971"/>
    </source>
</evidence>
<accession>A0A8H6E018</accession>
<comment type="caution">
    <text evidence="11">The sequence shown here is derived from an EMBL/GenBank/DDBJ whole genome shotgun (WGS) entry which is preliminary data.</text>
</comment>
<comment type="similarity">
    <text evidence="3 10">Belongs to the cytochrome P450 family.</text>
</comment>
<organism evidence="11 12">
    <name type="scientific">Cochliobolus sativus</name>
    <name type="common">Common root rot and spot blotch fungus</name>
    <name type="synonym">Bipolaris sorokiniana</name>
    <dbReference type="NCBI Taxonomy" id="45130"/>
    <lineage>
        <taxon>Eukaryota</taxon>
        <taxon>Fungi</taxon>
        <taxon>Dikarya</taxon>
        <taxon>Ascomycota</taxon>
        <taxon>Pezizomycotina</taxon>
        <taxon>Dothideomycetes</taxon>
        <taxon>Pleosporomycetidae</taxon>
        <taxon>Pleosporales</taxon>
        <taxon>Pleosporineae</taxon>
        <taxon>Pleosporaceae</taxon>
        <taxon>Bipolaris</taxon>
    </lineage>
</organism>
<dbReference type="Proteomes" id="UP000624244">
    <property type="component" value="Unassembled WGS sequence"/>
</dbReference>
<sequence>MGGEGLGLHGLLTLPHVAVAIVTYWITATVYHFLTAPKLPAGVPCMGYGTGWIGGIRNFFAVTKSKEWVVAGYHQYNRNDQAFVLPPTLGMPPEIVIPKSQMAWMFDLPDEIASASEPHYDMLNGDWAFLDPIILKDPYHEHVIHKNMIRNLKTIIPGLKDEIPRVVIDVFGTNTENWIKLDVMDSFSKIIPRLSNFPIVGSPLCHNPDFNKAASGFTMDIVRMQIMVVVTPKAIQPLTSALLSLSNRYHFRQASCFTLPIIKQRIADLQKKDAGHPDYTTWTEPQDFFTWTYRTAQSENRPEEMQPDRIALRTMGILFASHTTVMTIYDSIINILHAGQHTIRLLREESHRILREEGGNYTRQGLSRMHRLDSAIREAQRKSPIGLTLSARKIVARKGVTAPNGVHFPYGTLLSCPWMPIAGDETIYDNAGEYDAFRYSRPMEEYEGLGEEEKKEVDLLRIKQKALVTTSFEHLQFGHGRHACPGRFLAAHELKIILSYLLLHYDFKPLAGGPKILWVIRYHVPLPVQIETRRRKAVWTPEDE</sequence>
<dbReference type="AlphaFoldDB" id="A0A8H6E018"/>
<evidence type="ECO:0000256" key="6">
    <source>
        <dbReference type="ARBA" id="ARBA00023002"/>
    </source>
</evidence>
<evidence type="ECO:0000256" key="2">
    <source>
        <dbReference type="ARBA" id="ARBA00004685"/>
    </source>
</evidence>
<keyword evidence="6 10" id="KW-0560">Oxidoreductase</keyword>
<dbReference type="PROSITE" id="PS00086">
    <property type="entry name" value="CYTOCHROME_P450"/>
    <property type="match status" value="1"/>
</dbReference>
<reference evidence="11" key="1">
    <citation type="submission" date="2019-11" db="EMBL/GenBank/DDBJ databases">
        <title>Bipolaris sorokiniana Genome sequencing.</title>
        <authorList>
            <person name="Wang H."/>
        </authorList>
    </citation>
    <scope>NUCLEOTIDE SEQUENCE</scope>
</reference>
<dbReference type="Pfam" id="PF00067">
    <property type="entry name" value="p450"/>
    <property type="match status" value="1"/>
</dbReference>
<comment type="cofactor">
    <cofactor evidence="1 9">
        <name>heme</name>
        <dbReference type="ChEBI" id="CHEBI:30413"/>
    </cofactor>
</comment>
<evidence type="ECO:0000256" key="10">
    <source>
        <dbReference type="RuleBase" id="RU000461"/>
    </source>
</evidence>
<keyword evidence="5 9" id="KW-0479">Metal-binding</keyword>
<dbReference type="PANTHER" id="PTHR46206:SF1">
    <property type="entry name" value="P450, PUTATIVE (EUROFUNG)-RELATED"/>
    <property type="match status" value="1"/>
</dbReference>
<evidence type="ECO:0008006" key="13">
    <source>
        <dbReference type="Google" id="ProtNLM"/>
    </source>
</evidence>
<dbReference type="InterPro" id="IPR017972">
    <property type="entry name" value="Cyt_P450_CS"/>
</dbReference>
<dbReference type="InterPro" id="IPR002403">
    <property type="entry name" value="Cyt_P450_E_grp-IV"/>
</dbReference>
<dbReference type="PANTHER" id="PTHR46206">
    <property type="entry name" value="CYTOCHROME P450"/>
    <property type="match status" value="1"/>
</dbReference>
<evidence type="ECO:0000313" key="11">
    <source>
        <dbReference type="EMBL" id="KAF5854357.1"/>
    </source>
</evidence>
<dbReference type="GO" id="GO:0016705">
    <property type="term" value="F:oxidoreductase activity, acting on paired donors, with incorporation or reduction of molecular oxygen"/>
    <property type="evidence" value="ECO:0007669"/>
    <property type="project" value="InterPro"/>
</dbReference>
<dbReference type="InterPro" id="IPR001128">
    <property type="entry name" value="Cyt_P450"/>
</dbReference>
<evidence type="ECO:0000256" key="7">
    <source>
        <dbReference type="ARBA" id="ARBA00023004"/>
    </source>
</evidence>
<dbReference type="GO" id="GO:0005506">
    <property type="term" value="F:iron ion binding"/>
    <property type="evidence" value="ECO:0007669"/>
    <property type="project" value="InterPro"/>
</dbReference>
<dbReference type="PRINTS" id="PR00465">
    <property type="entry name" value="EP450IV"/>
</dbReference>
<dbReference type="InterPro" id="IPR036396">
    <property type="entry name" value="Cyt_P450_sf"/>
</dbReference>
<evidence type="ECO:0000256" key="4">
    <source>
        <dbReference type="ARBA" id="ARBA00022617"/>
    </source>
</evidence>
<dbReference type="GO" id="GO:0020037">
    <property type="term" value="F:heme binding"/>
    <property type="evidence" value="ECO:0007669"/>
    <property type="project" value="InterPro"/>
</dbReference>
<evidence type="ECO:0000256" key="9">
    <source>
        <dbReference type="PIRSR" id="PIRSR602403-1"/>
    </source>
</evidence>
<protein>
    <recommendedName>
        <fullName evidence="13">Cytochrome P450</fullName>
    </recommendedName>
</protein>
<keyword evidence="7 9" id="KW-0408">Iron</keyword>
<dbReference type="SUPFAM" id="SSF48264">
    <property type="entry name" value="Cytochrome P450"/>
    <property type="match status" value="1"/>
</dbReference>
<dbReference type="CDD" id="cd11041">
    <property type="entry name" value="CYP503A1-like"/>
    <property type="match status" value="1"/>
</dbReference>
<keyword evidence="4 9" id="KW-0349">Heme</keyword>
<evidence type="ECO:0000256" key="5">
    <source>
        <dbReference type="ARBA" id="ARBA00022723"/>
    </source>
</evidence>
<dbReference type="Gene3D" id="1.10.630.10">
    <property type="entry name" value="Cytochrome P450"/>
    <property type="match status" value="1"/>
</dbReference>
<dbReference type="EMBL" id="WNKQ01000001">
    <property type="protein sequence ID" value="KAF5854357.1"/>
    <property type="molecule type" value="Genomic_DNA"/>
</dbReference>
<evidence type="ECO:0000313" key="12">
    <source>
        <dbReference type="Proteomes" id="UP000624244"/>
    </source>
</evidence>